<organism evidence="2">
    <name type="scientific">Opuntia streptacantha</name>
    <name type="common">Prickly pear cactus</name>
    <name type="synonym">Opuntia cardona</name>
    <dbReference type="NCBI Taxonomy" id="393608"/>
    <lineage>
        <taxon>Eukaryota</taxon>
        <taxon>Viridiplantae</taxon>
        <taxon>Streptophyta</taxon>
        <taxon>Embryophyta</taxon>
        <taxon>Tracheophyta</taxon>
        <taxon>Spermatophyta</taxon>
        <taxon>Magnoliopsida</taxon>
        <taxon>eudicotyledons</taxon>
        <taxon>Gunneridae</taxon>
        <taxon>Pentapetalae</taxon>
        <taxon>Caryophyllales</taxon>
        <taxon>Cactineae</taxon>
        <taxon>Cactaceae</taxon>
        <taxon>Opuntioideae</taxon>
        <taxon>Opuntia</taxon>
    </lineage>
</organism>
<feature type="compositionally biased region" description="Basic and acidic residues" evidence="1">
    <location>
        <begin position="377"/>
        <end position="392"/>
    </location>
</feature>
<proteinExistence type="predicted"/>
<feature type="compositionally biased region" description="Basic and acidic residues" evidence="1">
    <location>
        <begin position="442"/>
        <end position="455"/>
    </location>
</feature>
<feature type="compositionally biased region" description="Acidic residues" evidence="1">
    <location>
        <begin position="232"/>
        <end position="247"/>
    </location>
</feature>
<dbReference type="PANTHER" id="PTHR34962">
    <property type="entry name" value="EMBRYO DEFECTIVE 1703-RELATED"/>
    <property type="match status" value="1"/>
</dbReference>
<reference evidence="2" key="1">
    <citation type="journal article" date="2013" name="J. Plant Res.">
        <title>Effect of fungi and light on seed germination of three Opuntia species from semiarid lands of central Mexico.</title>
        <authorList>
            <person name="Delgado-Sanchez P."/>
            <person name="Jimenez-Bremont J.F."/>
            <person name="Guerrero-Gonzalez Mde L."/>
            <person name="Flores J."/>
        </authorList>
    </citation>
    <scope>NUCLEOTIDE SEQUENCE</scope>
    <source>
        <tissue evidence="2">Cladode</tissue>
    </source>
</reference>
<feature type="region of interest" description="Disordered" evidence="1">
    <location>
        <begin position="317"/>
        <end position="455"/>
    </location>
</feature>
<feature type="compositionally biased region" description="Polar residues" evidence="1">
    <location>
        <begin position="350"/>
        <end position="363"/>
    </location>
</feature>
<dbReference type="AlphaFoldDB" id="A0A7C9A827"/>
<accession>A0A7C9A827</accession>
<feature type="compositionally biased region" description="Basic and acidic residues" evidence="1">
    <location>
        <begin position="337"/>
        <end position="349"/>
    </location>
</feature>
<name>A0A7C9A827_OPUST</name>
<sequence length="455" mass="50305">MVALASLPYPFVAVISYKARTRPRKLIVQSSIRVPSSPSKLTKRRNYLRPKILKTLTKPFPIPSPTPADPMTPTESVEPNVEVLNEPISEYLDSGIVEQSEEVVGINESDSVEFQVIGQVSEAQHVDFSWFSGRTVVRIVASFVGLFVLQTVAVWIMGSGDFDEKDKNLGIESRRIDHGLGIRDVEVGLDGDALGNSAGLNVDDSEIEAKIAEIRKMAREARELEKKSLENGEADTGYDSDDDGEGLETEASRLRSGIVKEVDRLVTKLLKNSPATLMNVKFLNKEQDTMEAKNRGLEDKDENDMLMFEMKHRFRSHLTARRNKPKGLQRIKGSLDMGRKPKNVDDEQLIKTNENQSGQNASSSDEDREINGLDSSFPERIDSGSEMNEKKSGTQSSNSLETMKKRSGCDSGARKLNKGSSGLAPSQALKKLSGSDSATEMLNKRINEDTKPEKG</sequence>
<dbReference type="PANTHER" id="PTHR34962:SF3">
    <property type="entry name" value="ABC SUBFAMILY C PROTEIN"/>
    <property type="match status" value="1"/>
</dbReference>
<feature type="region of interest" description="Disordered" evidence="1">
    <location>
        <begin position="225"/>
        <end position="247"/>
    </location>
</feature>
<dbReference type="EMBL" id="GISG01211426">
    <property type="protein sequence ID" value="MBA4661274.1"/>
    <property type="molecule type" value="Transcribed_RNA"/>
</dbReference>
<dbReference type="EMBL" id="GISG01211421">
    <property type="protein sequence ID" value="MBA4661273.1"/>
    <property type="molecule type" value="Transcribed_RNA"/>
</dbReference>
<feature type="compositionally biased region" description="Basic residues" evidence="1">
    <location>
        <begin position="317"/>
        <end position="329"/>
    </location>
</feature>
<reference evidence="2" key="2">
    <citation type="submission" date="2020-07" db="EMBL/GenBank/DDBJ databases">
        <authorList>
            <person name="Vera ALvarez R."/>
            <person name="Arias-Moreno D.M."/>
            <person name="Jimenez-Jacinto V."/>
            <person name="Jimenez-Bremont J.F."/>
            <person name="Swaminathan K."/>
            <person name="Moose S.P."/>
            <person name="Guerrero-Gonzalez M.L."/>
            <person name="Marino-Ramirez L."/>
            <person name="Landsman D."/>
            <person name="Rodriguez-Kessler M."/>
            <person name="Delgado-Sanchez P."/>
        </authorList>
    </citation>
    <scope>NUCLEOTIDE SEQUENCE</scope>
    <source>
        <tissue evidence="2">Cladode</tissue>
    </source>
</reference>
<protein>
    <submittedName>
        <fullName evidence="2">Uncharacterized protein</fullName>
    </submittedName>
</protein>
<evidence type="ECO:0000313" key="2">
    <source>
        <dbReference type="EMBL" id="MBA4661274.1"/>
    </source>
</evidence>
<evidence type="ECO:0000256" key="1">
    <source>
        <dbReference type="SAM" id="MobiDB-lite"/>
    </source>
</evidence>